<gene>
    <name evidence="1" type="ORF">CRHIZ90672A_00005155</name>
</gene>
<evidence type="ECO:0000313" key="1">
    <source>
        <dbReference type="EMBL" id="CAH0025010.1"/>
    </source>
</evidence>
<dbReference type="Proteomes" id="UP000696573">
    <property type="component" value="Unassembled WGS sequence"/>
</dbReference>
<dbReference type="EMBL" id="CABFNQ020000702">
    <property type="protein sequence ID" value="CAH0025010.1"/>
    <property type="molecule type" value="Genomic_DNA"/>
</dbReference>
<comment type="caution">
    <text evidence="1">The sequence shown here is derived from an EMBL/GenBank/DDBJ whole genome shotgun (WGS) entry which is preliminary data.</text>
</comment>
<keyword evidence="2" id="KW-1185">Reference proteome</keyword>
<organism evidence="1 2">
    <name type="scientific">Clonostachys rhizophaga</name>
    <dbReference type="NCBI Taxonomy" id="160324"/>
    <lineage>
        <taxon>Eukaryota</taxon>
        <taxon>Fungi</taxon>
        <taxon>Dikarya</taxon>
        <taxon>Ascomycota</taxon>
        <taxon>Pezizomycotina</taxon>
        <taxon>Sordariomycetes</taxon>
        <taxon>Hypocreomycetidae</taxon>
        <taxon>Hypocreales</taxon>
        <taxon>Bionectriaceae</taxon>
        <taxon>Clonostachys</taxon>
    </lineage>
</organism>
<reference evidence="1" key="1">
    <citation type="submission" date="2021-10" db="EMBL/GenBank/DDBJ databases">
        <authorList>
            <person name="Piombo E."/>
        </authorList>
    </citation>
    <scope>NUCLEOTIDE SEQUENCE</scope>
</reference>
<evidence type="ECO:0000313" key="2">
    <source>
        <dbReference type="Proteomes" id="UP000696573"/>
    </source>
</evidence>
<proteinExistence type="predicted"/>
<dbReference type="AlphaFoldDB" id="A0A9N9VJF5"/>
<sequence>MVWTLVRLTLTREGFIIFVHMPSPLAKIITTLQVQSADGRCARKAVPPIKWAHCVHLVDSTEKLTLAGYNAPIQQTKSATGKLIEVLRNDPGTGVGGQRRGVVGWTKGLSASVFEWSSNSS</sequence>
<name>A0A9N9VJF5_9HYPO</name>
<protein>
    <submittedName>
        <fullName evidence="1">Uncharacterized protein</fullName>
    </submittedName>
</protein>
<accession>A0A9N9VJF5</accession>